<reference evidence="3" key="1">
    <citation type="submission" date="2022-11" db="UniProtKB">
        <authorList>
            <consortium name="WormBaseParasite"/>
        </authorList>
    </citation>
    <scope>IDENTIFICATION</scope>
</reference>
<name>A0A915JAY8_ROMCU</name>
<dbReference type="Proteomes" id="UP000887565">
    <property type="component" value="Unplaced"/>
</dbReference>
<dbReference type="AlphaFoldDB" id="A0A915JAY8"/>
<keyword evidence="2" id="KW-1185">Reference proteome</keyword>
<organism evidence="2 3">
    <name type="scientific">Romanomermis culicivorax</name>
    <name type="common">Nematode worm</name>
    <dbReference type="NCBI Taxonomy" id="13658"/>
    <lineage>
        <taxon>Eukaryota</taxon>
        <taxon>Metazoa</taxon>
        <taxon>Ecdysozoa</taxon>
        <taxon>Nematoda</taxon>
        <taxon>Enoplea</taxon>
        <taxon>Dorylaimia</taxon>
        <taxon>Mermithida</taxon>
        <taxon>Mermithoidea</taxon>
        <taxon>Mermithidae</taxon>
        <taxon>Romanomermis</taxon>
    </lineage>
</organism>
<dbReference type="WBParaSite" id="nRc.2.0.1.t22940-RA">
    <property type="protein sequence ID" value="nRc.2.0.1.t22940-RA"/>
    <property type="gene ID" value="nRc.2.0.1.g22940"/>
</dbReference>
<sequence>MANDAMAEIHDNYCQQFEMQGGFMFDGERVPEEIWEWIILALIPRLKNNNVAAPLAVAQHLGNRGEMTNSQTLPHTGVDPGMVEVKLEEASKDALSNPTEAKETGNT</sequence>
<accession>A0A915JAY8</accession>
<protein>
    <submittedName>
        <fullName evidence="3">Uncharacterized protein</fullName>
    </submittedName>
</protein>
<evidence type="ECO:0000313" key="2">
    <source>
        <dbReference type="Proteomes" id="UP000887565"/>
    </source>
</evidence>
<feature type="region of interest" description="Disordered" evidence="1">
    <location>
        <begin position="88"/>
        <end position="107"/>
    </location>
</feature>
<evidence type="ECO:0000256" key="1">
    <source>
        <dbReference type="SAM" id="MobiDB-lite"/>
    </source>
</evidence>
<evidence type="ECO:0000313" key="3">
    <source>
        <dbReference type="WBParaSite" id="nRc.2.0.1.t22940-RA"/>
    </source>
</evidence>
<proteinExistence type="predicted"/>